<gene>
    <name evidence="1" type="ORF">KP79_PYT24349</name>
</gene>
<evidence type="ECO:0008006" key="3">
    <source>
        <dbReference type="Google" id="ProtNLM"/>
    </source>
</evidence>
<evidence type="ECO:0000313" key="1">
    <source>
        <dbReference type="EMBL" id="OWF51549.1"/>
    </source>
</evidence>
<comment type="caution">
    <text evidence="1">The sequence shown here is derived from an EMBL/GenBank/DDBJ whole genome shotgun (WGS) entry which is preliminary data.</text>
</comment>
<evidence type="ECO:0000313" key="2">
    <source>
        <dbReference type="Proteomes" id="UP000242188"/>
    </source>
</evidence>
<name>A0A210QS51_MIZYE</name>
<keyword evidence="2" id="KW-1185">Reference proteome</keyword>
<reference evidence="1 2" key="1">
    <citation type="journal article" date="2017" name="Nat. Ecol. Evol.">
        <title>Scallop genome provides insights into evolution of bilaterian karyotype and development.</title>
        <authorList>
            <person name="Wang S."/>
            <person name="Zhang J."/>
            <person name="Jiao W."/>
            <person name="Li J."/>
            <person name="Xun X."/>
            <person name="Sun Y."/>
            <person name="Guo X."/>
            <person name="Huan P."/>
            <person name="Dong B."/>
            <person name="Zhang L."/>
            <person name="Hu X."/>
            <person name="Sun X."/>
            <person name="Wang J."/>
            <person name="Zhao C."/>
            <person name="Wang Y."/>
            <person name="Wang D."/>
            <person name="Huang X."/>
            <person name="Wang R."/>
            <person name="Lv J."/>
            <person name="Li Y."/>
            <person name="Zhang Z."/>
            <person name="Liu B."/>
            <person name="Lu W."/>
            <person name="Hui Y."/>
            <person name="Liang J."/>
            <person name="Zhou Z."/>
            <person name="Hou R."/>
            <person name="Li X."/>
            <person name="Liu Y."/>
            <person name="Li H."/>
            <person name="Ning X."/>
            <person name="Lin Y."/>
            <person name="Zhao L."/>
            <person name="Xing Q."/>
            <person name="Dou J."/>
            <person name="Li Y."/>
            <person name="Mao J."/>
            <person name="Guo H."/>
            <person name="Dou H."/>
            <person name="Li T."/>
            <person name="Mu C."/>
            <person name="Jiang W."/>
            <person name="Fu Q."/>
            <person name="Fu X."/>
            <person name="Miao Y."/>
            <person name="Liu J."/>
            <person name="Yu Q."/>
            <person name="Li R."/>
            <person name="Liao H."/>
            <person name="Li X."/>
            <person name="Kong Y."/>
            <person name="Jiang Z."/>
            <person name="Chourrout D."/>
            <person name="Li R."/>
            <person name="Bao Z."/>
        </authorList>
    </citation>
    <scope>NUCLEOTIDE SEQUENCE [LARGE SCALE GENOMIC DNA]</scope>
    <source>
        <strain evidence="1 2">PY_sf001</strain>
    </source>
</reference>
<dbReference type="EMBL" id="NEDP02002206">
    <property type="protein sequence ID" value="OWF51549.1"/>
    <property type="molecule type" value="Genomic_DNA"/>
</dbReference>
<dbReference type="Proteomes" id="UP000242188">
    <property type="component" value="Unassembled WGS sequence"/>
</dbReference>
<dbReference type="AlphaFoldDB" id="A0A210QS51"/>
<proteinExistence type="predicted"/>
<protein>
    <recommendedName>
        <fullName evidence="3">Retrotransposon gag domain-containing protein</fullName>
    </recommendedName>
</protein>
<organism evidence="1 2">
    <name type="scientific">Mizuhopecten yessoensis</name>
    <name type="common">Japanese scallop</name>
    <name type="synonym">Patinopecten yessoensis</name>
    <dbReference type="NCBI Taxonomy" id="6573"/>
    <lineage>
        <taxon>Eukaryota</taxon>
        <taxon>Metazoa</taxon>
        <taxon>Spiralia</taxon>
        <taxon>Lophotrochozoa</taxon>
        <taxon>Mollusca</taxon>
        <taxon>Bivalvia</taxon>
        <taxon>Autobranchia</taxon>
        <taxon>Pteriomorphia</taxon>
        <taxon>Pectinida</taxon>
        <taxon>Pectinoidea</taxon>
        <taxon>Pectinidae</taxon>
        <taxon>Mizuhopecten</taxon>
    </lineage>
</organism>
<accession>A0A210QS51</accession>
<sequence length="132" mass="15075">MVGPSDYTAVFYCLVDDAFEYTDKLPRTLGFTKLKKKMMERSRRELHFTKQEETENLAEFAHRIQTIIGDGFAHSDTTTRNQIAPDAFRKGCCEKMAAQRAIKRNPNTVHKALKGLRGQSACSVWFSRTTLP</sequence>